<sequence>MPPSPAAPPASSRVRRAVATFLLVLAAPLLVACGDEPPAATSDPEAGVVDAIQQTLRQRARALVGRDRLRFDRTYARRDADFAAEQGRYYGNLEQLPIETLRFEVSHGSLEPDGDSDAYWAVVTVRLQLEGYDVAPVITRDRWRFAPARDGRRYLVTATTDPEWGRAGPQPQPWDLGEIEVRDGPGVLAVLDAGTVVHADEVIDSVSESRFAVRSVLPVDIDDPGGVVVYVLSDGAFLDSLDGLPVTDPDRLDGATVPVPRDAETGGGKVASYRIVLNPDVLDGDEEGLDRLVRHELTHVAVGDRGRGVPLWLSEGLAEYVSVRPISPSARRLQTDALSLAASGVDRLPADEDFAGEDAEGWYAVSWWVCEYVAANYGEDALWALLDGLAGGADQESVVSEQLGISTTDLVTNGVDLMTRTYS</sequence>
<dbReference type="RefSeq" id="WP_109692765.1">
    <property type="nucleotide sequence ID" value="NZ_QGDD01000002.1"/>
</dbReference>
<reference evidence="2 3" key="1">
    <citation type="submission" date="2018-05" db="EMBL/GenBank/DDBJ databases">
        <title>Nocardioides silvaticus genome.</title>
        <authorList>
            <person name="Li C."/>
            <person name="Wang G."/>
        </authorList>
    </citation>
    <scope>NUCLEOTIDE SEQUENCE [LARGE SCALE GENOMIC DNA]</scope>
    <source>
        <strain evidence="2 3">CCTCC AB 2018079</strain>
    </source>
</reference>
<organism evidence="2 3">
    <name type="scientific">Nocardioides silvaticus</name>
    <dbReference type="NCBI Taxonomy" id="2201891"/>
    <lineage>
        <taxon>Bacteria</taxon>
        <taxon>Bacillati</taxon>
        <taxon>Actinomycetota</taxon>
        <taxon>Actinomycetes</taxon>
        <taxon>Propionibacteriales</taxon>
        <taxon>Nocardioidaceae</taxon>
        <taxon>Nocardioides</taxon>
    </lineage>
</organism>
<keyword evidence="3" id="KW-1185">Reference proteome</keyword>
<gene>
    <name evidence="2" type="ORF">DJ010_06205</name>
</gene>
<evidence type="ECO:0000313" key="2">
    <source>
        <dbReference type="EMBL" id="PWN03677.1"/>
    </source>
</evidence>
<protein>
    <recommendedName>
        <fullName evidence="4">Peptidase MA-like domain-containing protein</fullName>
    </recommendedName>
</protein>
<evidence type="ECO:0008006" key="4">
    <source>
        <dbReference type="Google" id="ProtNLM"/>
    </source>
</evidence>
<feature type="signal peptide" evidence="1">
    <location>
        <begin position="1"/>
        <end position="32"/>
    </location>
</feature>
<dbReference type="EMBL" id="QGDD01000002">
    <property type="protein sequence ID" value="PWN03677.1"/>
    <property type="molecule type" value="Genomic_DNA"/>
</dbReference>
<evidence type="ECO:0000256" key="1">
    <source>
        <dbReference type="SAM" id="SignalP"/>
    </source>
</evidence>
<feature type="chain" id="PRO_5038398259" description="Peptidase MA-like domain-containing protein" evidence="1">
    <location>
        <begin position="33"/>
        <end position="423"/>
    </location>
</feature>
<dbReference type="AlphaFoldDB" id="A0A316TGM3"/>
<name>A0A316TGM3_9ACTN</name>
<dbReference type="OrthoDB" id="5242307at2"/>
<evidence type="ECO:0000313" key="3">
    <source>
        <dbReference type="Proteomes" id="UP000245507"/>
    </source>
</evidence>
<keyword evidence="1" id="KW-0732">Signal</keyword>
<proteinExistence type="predicted"/>
<dbReference type="Proteomes" id="UP000245507">
    <property type="component" value="Unassembled WGS sequence"/>
</dbReference>
<comment type="caution">
    <text evidence="2">The sequence shown here is derived from an EMBL/GenBank/DDBJ whole genome shotgun (WGS) entry which is preliminary data.</text>
</comment>
<accession>A0A316TGM3</accession>